<evidence type="ECO:0008006" key="10">
    <source>
        <dbReference type="Google" id="ProtNLM"/>
    </source>
</evidence>
<dbReference type="GO" id="GO:0071786">
    <property type="term" value="P:endoplasmic reticulum tubular network organization"/>
    <property type="evidence" value="ECO:0007669"/>
    <property type="project" value="TreeGrafter"/>
</dbReference>
<dbReference type="GO" id="GO:0061024">
    <property type="term" value="P:membrane organization"/>
    <property type="evidence" value="ECO:0007669"/>
    <property type="project" value="TreeGrafter"/>
</dbReference>
<comment type="caution">
    <text evidence="8">The sequence shown here is derived from an EMBL/GenBank/DDBJ whole genome shotgun (WGS) entry which is preliminary data.</text>
</comment>
<feature type="region of interest" description="Disordered" evidence="6">
    <location>
        <begin position="70"/>
        <end position="110"/>
    </location>
</feature>
<feature type="compositionally biased region" description="Low complexity" evidence="6">
    <location>
        <begin position="70"/>
        <end position="84"/>
    </location>
</feature>
<feature type="compositionally biased region" description="Low complexity" evidence="6">
    <location>
        <begin position="90"/>
        <end position="110"/>
    </location>
</feature>
<dbReference type="InterPro" id="IPR005344">
    <property type="entry name" value="TMEM33/Pom33"/>
</dbReference>
<name>A0A7J9L024_GOSSC</name>
<feature type="transmembrane region" description="Helical" evidence="7">
    <location>
        <begin position="268"/>
        <end position="296"/>
    </location>
</feature>
<gene>
    <name evidence="8" type="ORF">Goshw_000832</name>
</gene>
<comment type="similarity">
    <text evidence="2">Belongs to the PER33/POM33 family.</text>
</comment>
<evidence type="ECO:0000313" key="8">
    <source>
        <dbReference type="EMBL" id="MBA0852070.1"/>
    </source>
</evidence>
<evidence type="ECO:0000256" key="2">
    <source>
        <dbReference type="ARBA" id="ARBA00007322"/>
    </source>
</evidence>
<keyword evidence="4 7" id="KW-1133">Transmembrane helix</keyword>
<dbReference type="Proteomes" id="UP000593576">
    <property type="component" value="Unassembled WGS sequence"/>
</dbReference>
<feature type="transmembrane region" description="Helical" evidence="7">
    <location>
        <begin position="122"/>
        <end position="140"/>
    </location>
</feature>
<dbReference type="PANTHER" id="PTHR12703:SF4">
    <property type="entry name" value="TRANSMEMBRANE PROTEIN 33"/>
    <property type="match status" value="1"/>
</dbReference>
<accession>A0A7J9L024</accession>
<keyword evidence="9" id="KW-1185">Reference proteome</keyword>
<keyword evidence="3 7" id="KW-0812">Transmembrane</keyword>
<evidence type="ECO:0000256" key="7">
    <source>
        <dbReference type="SAM" id="Phobius"/>
    </source>
</evidence>
<evidence type="ECO:0000313" key="9">
    <source>
        <dbReference type="Proteomes" id="UP000593576"/>
    </source>
</evidence>
<sequence>MGEEREDSQKLKKMAAAAYDYENDPRWADYWSNVLIPPHMASRSDVVDHFKRKFYQRYIDPDLVVEAMSSSTPSASSSTSSSSANESTRARNAGSTTRSSRTSAAATSNTTSMRWDRQTIQFSVNAWVFIVAVLAIFPLVTRTLSIRAYRLSFMGTACSTLYSLYALYGIPRAWNLQAIQVYFQSIITTKDFIYFIYSLTFVTSHLCLKFALIPILCRALEHVAKFLRRNFNRSTLYRKYLENPCLWVESNTTTLSILSSHAEIGVGFLLIISLSVMLLSSVTSFFYWLTIVWMLLKLMYRAPVTTGYHQSVWAKIGRMANPLVQQYAPFLNGPVSAIQRWWLR</sequence>
<keyword evidence="5 7" id="KW-0472">Membrane</keyword>
<feature type="transmembrane region" description="Helical" evidence="7">
    <location>
        <begin position="152"/>
        <end position="171"/>
    </location>
</feature>
<comment type="subcellular location">
    <subcellularLocation>
        <location evidence="1">Membrane</location>
        <topology evidence="1">Multi-pass membrane protein</topology>
    </subcellularLocation>
</comment>
<evidence type="ECO:0000256" key="5">
    <source>
        <dbReference type="ARBA" id="ARBA00023136"/>
    </source>
</evidence>
<evidence type="ECO:0000256" key="3">
    <source>
        <dbReference type="ARBA" id="ARBA00022692"/>
    </source>
</evidence>
<dbReference type="Pfam" id="PF03661">
    <property type="entry name" value="TMEM33_Pom33"/>
    <property type="match status" value="1"/>
</dbReference>
<dbReference type="GO" id="GO:0005783">
    <property type="term" value="C:endoplasmic reticulum"/>
    <property type="evidence" value="ECO:0007669"/>
    <property type="project" value="TreeGrafter"/>
</dbReference>
<feature type="transmembrane region" description="Helical" evidence="7">
    <location>
        <begin position="192"/>
        <end position="216"/>
    </location>
</feature>
<dbReference type="OrthoDB" id="2017147at2759"/>
<reference evidence="8 9" key="1">
    <citation type="journal article" date="2019" name="Genome Biol. Evol.">
        <title>Insights into the evolution of the New World diploid cottons (Gossypium, subgenus Houzingenia) based on genome sequencing.</title>
        <authorList>
            <person name="Grover C.E."/>
            <person name="Arick M.A. 2nd"/>
            <person name="Thrash A."/>
            <person name="Conover J.L."/>
            <person name="Sanders W.S."/>
            <person name="Peterson D.G."/>
            <person name="Frelichowski J.E."/>
            <person name="Scheffler J.A."/>
            <person name="Scheffler B.E."/>
            <person name="Wendel J.F."/>
        </authorList>
    </citation>
    <scope>NUCLEOTIDE SEQUENCE [LARGE SCALE GENOMIC DNA]</scope>
    <source>
        <strain evidence="8">1</strain>
        <tissue evidence="8">Leaf</tissue>
    </source>
</reference>
<dbReference type="EMBL" id="JABFAF010000004">
    <property type="protein sequence ID" value="MBA0852070.1"/>
    <property type="molecule type" value="Genomic_DNA"/>
</dbReference>
<evidence type="ECO:0000256" key="6">
    <source>
        <dbReference type="SAM" id="MobiDB-lite"/>
    </source>
</evidence>
<protein>
    <recommendedName>
        <fullName evidence="10">Transmembrane protein 33 homolog</fullName>
    </recommendedName>
</protein>
<dbReference type="InterPro" id="IPR051645">
    <property type="entry name" value="PER33/POM33_regulator"/>
</dbReference>
<evidence type="ECO:0000256" key="4">
    <source>
        <dbReference type="ARBA" id="ARBA00022989"/>
    </source>
</evidence>
<dbReference type="AlphaFoldDB" id="A0A7J9L024"/>
<dbReference type="PANTHER" id="PTHR12703">
    <property type="entry name" value="TRANSMEMBRANE PROTEIN 33"/>
    <property type="match status" value="1"/>
</dbReference>
<dbReference type="GO" id="GO:0016020">
    <property type="term" value="C:membrane"/>
    <property type="evidence" value="ECO:0007669"/>
    <property type="project" value="UniProtKB-SubCell"/>
</dbReference>
<proteinExistence type="inferred from homology"/>
<organism evidence="8 9">
    <name type="scientific">Gossypium schwendimanii</name>
    <name type="common">Cotton</name>
    <dbReference type="NCBI Taxonomy" id="34291"/>
    <lineage>
        <taxon>Eukaryota</taxon>
        <taxon>Viridiplantae</taxon>
        <taxon>Streptophyta</taxon>
        <taxon>Embryophyta</taxon>
        <taxon>Tracheophyta</taxon>
        <taxon>Spermatophyta</taxon>
        <taxon>Magnoliopsida</taxon>
        <taxon>eudicotyledons</taxon>
        <taxon>Gunneridae</taxon>
        <taxon>Pentapetalae</taxon>
        <taxon>rosids</taxon>
        <taxon>malvids</taxon>
        <taxon>Malvales</taxon>
        <taxon>Malvaceae</taxon>
        <taxon>Malvoideae</taxon>
        <taxon>Gossypium</taxon>
    </lineage>
</organism>
<evidence type="ECO:0000256" key="1">
    <source>
        <dbReference type="ARBA" id="ARBA00004141"/>
    </source>
</evidence>